<accession>A0A0M0HTH9</accession>
<reference evidence="2" key="1">
    <citation type="submission" date="2015-08" db="EMBL/GenBank/DDBJ databases">
        <title>Vibrio galatheae sp. nov., a novel member of the Vibrionaceae family isolated from the Solomon Islands.</title>
        <authorList>
            <person name="Giubergia S."/>
            <person name="Machado H."/>
            <person name="Mateiu R.V."/>
            <person name="Gram L."/>
        </authorList>
    </citation>
    <scope>NUCLEOTIDE SEQUENCE [LARGE SCALE GENOMIC DNA]</scope>
    <source>
        <strain evidence="2">DSM 19134</strain>
    </source>
</reference>
<comment type="caution">
    <text evidence="1">The sequence shown here is derived from an EMBL/GenBank/DDBJ whole genome shotgun (WGS) entry which is preliminary data.</text>
</comment>
<dbReference type="AlphaFoldDB" id="A0A0M0HTH9"/>
<keyword evidence="2" id="KW-1185">Reference proteome</keyword>
<sequence length="142" mass="15946">MKRFLVSLVGLGFLVGCNKQFETIKLPHNSVINEGSFVFAELGTEYNVKVSKIGVHAPENCFFDTFSTRLDNHSHRIFYDFLSMTCGSSTLSFRGYAIGGDEIRGLRLDPESGEPISADYHFKVKVIKDAYISDIELVIKEI</sequence>
<proteinExistence type="predicted"/>
<evidence type="ECO:0008006" key="3">
    <source>
        <dbReference type="Google" id="ProtNLM"/>
    </source>
</evidence>
<name>A0A0M0HTH9_9VIBR</name>
<dbReference type="STRING" id="171383.AKJ31_21555"/>
<gene>
    <name evidence="1" type="ORF">AKJ31_21555</name>
</gene>
<protein>
    <recommendedName>
        <fullName evidence="3">Lipoprotein</fullName>
    </recommendedName>
</protein>
<evidence type="ECO:0000313" key="2">
    <source>
        <dbReference type="Proteomes" id="UP000037530"/>
    </source>
</evidence>
<dbReference type="EMBL" id="LHPI01000037">
    <property type="protein sequence ID" value="KOO05192.1"/>
    <property type="molecule type" value="Genomic_DNA"/>
</dbReference>
<dbReference type="RefSeq" id="WP_017190624.1">
    <property type="nucleotide sequence ID" value="NZ_LHPI01000037.1"/>
</dbReference>
<dbReference type="Proteomes" id="UP000037530">
    <property type="component" value="Unassembled WGS sequence"/>
</dbReference>
<evidence type="ECO:0000313" key="1">
    <source>
        <dbReference type="EMBL" id="KOO05192.1"/>
    </source>
</evidence>
<dbReference type="PROSITE" id="PS51257">
    <property type="entry name" value="PROKAR_LIPOPROTEIN"/>
    <property type="match status" value="1"/>
</dbReference>
<organism evidence="1 2">
    <name type="scientific">Vibrio hepatarius</name>
    <dbReference type="NCBI Taxonomy" id="171383"/>
    <lineage>
        <taxon>Bacteria</taxon>
        <taxon>Pseudomonadati</taxon>
        <taxon>Pseudomonadota</taxon>
        <taxon>Gammaproteobacteria</taxon>
        <taxon>Vibrionales</taxon>
        <taxon>Vibrionaceae</taxon>
        <taxon>Vibrio</taxon>
        <taxon>Vibrio oreintalis group</taxon>
    </lineage>
</organism>
<dbReference type="PATRIC" id="fig|171383.3.peg.4394"/>